<sequence>MFERDVGFIDPTVADPGSAGDDDRYRVGSSDRLYRSLFDWSGLGIFCIDLDDRVVEANDDFLRVVNRSADEVRGLALADFLHPAFLVNVRQRLATLADGGRGQVVENVVLLRKGDGAVLGDLSVIPAGGRSEWSISMFAVFVPYDHAVGPLSVSGKKGLRFTGMGGRVLEGVAAGVSTMQLATQLYLSRQGVEYHVGAMLRALEVPNRASLVSKAYELGILSVGVWPPRVAPSWRVDPAS</sequence>
<dbReference type="NCBIfam" id="TIGR00229">
    <property type="entry name" value="sensory_box"/>
    <property type="match status" value="1"/>
</dbReference>
<dbReference type="InterPro" id="IPR000792">
    <property type="entry name" value="Tscrpt_reg_LuxR_C"/>
</dbReference>
<evidence type="ECO:0000259" key="1">
    <source>
        <dbReference type="PROSITE" id="PS50112"/>
    </source>
</evidence>
<dbReference type="PROSITE" id="PS50112">
    <property type="entry name" value="PAS"/>
    <property type="match status" value="1"/>
</dbReference>
<dbReference type="InterPro" id="IPR013656">
    <property type="entry name" value="PAS_4"/>
</dbReference>
<dbReference type="RefSeq" id="WP_170155985.1">
    <property type="nucleotide sequence ID" value="NZ_PVTF01000007.1"/>
</dbReference>
<protein>
    <submittedName>
        <fullName evidence="2">PAS domain S-box-containing protein</fullName>
    </submittedName>
</protein>
<evidence type="ECO:0000313" key="3">
    <source>
        <dbReference type="Proteomes" id="UP000239494"/>
    </source>
</evidence>
<name>A0A2T0T1T4_9PSEU</name>
<dbReference type="InterPro" id="IPR016032">
    <property type="entry name" value="Sig_transdc_resp-reg_C-effctor"/>
</dbReference>
<dbReference type="SUPFAM" id="SSF46894">
    <property type="entry name" value="C-terminal effector domain of the bipartite response regulators"/>
    <property type="match status" value="1"/>
</dbReference>
<dbReference type="SMART" id="SM00091">
    <property type="entry name" value="PAS"/>
    <property type="match status" value="1"/>
</dbReference>
<dbReference type="CDD" id="cd00130">
    <property type="entry name" value="PAS"/>
    <property type="match status" value="1"/>
</dbReference>
<dbReference type="AlphaFoldDB" id="A0A2T0T1T4"/>
<evidence type="ECO:0000313" key="2">
    <source>
        <dbReference type="EMBL" id="PRY39617.1"/>
    </source>
</evidence>
<dbReference type="EMBL" id="PVTF01000007">
    <property type="protein sequence ID" value="PRY39617.1"/>
    <property type="molecule type" value="Genomic_DNA"/>
</dbReference>
<dbReference type="SUPFAM" id="SSF55785">
    <property type="entry name" value="PYP-like sensor domain (PAS domain)"/>
    <property type="match status" value="1"/>
</dbReference>
<dbReference type="Gene3D" id="3.30.450.20">
    <property type="entry name" value="PAS domain"/>
    <property type="match status" value="1"/>
</dbReference>
<feature type="domain" description="PAS" evidence="1">
    <location>
        <begin position="30"/>
        <end position="100"/>
    </location>
</feature>
<dbReference type="SMART" id="SM00421">
    <property type="entry name" value="HTH_LUXR"/>
    <property type="match status" value="1"/>
</dbReference>
<accession>A0A2T0T1T4</accession>
<dbReference type="InterPro" id="IPR000014">
    <property type="entry name" value="PAS"/>
</dbReference>
<gene>
    <name evidence="2" type="ORF">CLV43_107201</name>
</gene>
<dbReference type="Proteomes" id="UP000239494">
    <property type="component" value="Unassembled WGS sequence"/>
</dbReference>
<comment type="caution">
    <text evidence="2">The sequence shown here is derived from an EMBL/GenBank/DDBJ whole genome shotgun (WGS) entry which is preliminary data.</text>
</comment>
<dbReference type="InterPro" id="IPR035965">
    <property type="entry name" value="PAS-like_dom_sf"/>
</dbReference>
<dbReference type="Pfam" id="PF00196">
    <property type="entry name" value="GerE"/>
    <property type="match status" value="1"/>
</dbReference>
<reference evidence="2 3" key="1">
    <citation type="submission" date="2018-03" db="EMBL/GenBank/DDBJ databases">
        <title>Genomic Encyclopedia of Archaeal and Bacterial Type Strains, Phase II (KMG-II): from individual species to whole genera.</title>
        <authorList>
            <person name="Goeker M."/>
        </authorList>
    </citation>
    <scope>NUCLEOTIDE SEQUENCE [LARGE SCALE GENOMIC DNA]</scope>
    <source>
        <strain evidence="2 3">DSM 44720</strain>
    </source>
</reference>
<dbReference type="InterPro" id="IPR036388">
    <property type="entry name" value="WH-like_DNA-bd_sf"/>
</dbReference>
<dbReference type="GO" id="GO:0003677">
    <property type="term" value="F:DNA binding"/>
    <property type="evidence" value="ECO:0007669"/>
    <property type="project" value="InterPro"/>
</dbReference>
<proteinExistence type="predicted"/>
<organism evidence="2 3">
    <name type="scientific">Umezawaea tangerina</name>
    <dbReference type="NCBI Taxonomy" id="84725"/>
    <lineage>
        <taxon>Bacteria</taxon>
        <taxon>Bacillati</taxon>
        <taxon>Actinomycetota</taxon>
        <taxon>Actinomycetes</taxon>
        <taxon>Pseudonocardiales</taxon>
        <taxon>Pseudonocardiaceae</taxon>
        <taxon>Umezawaea</taxon>
    </lineage>
</organism>
<dbReference type="Pfam" id="PF08448">
    <property type="entry name" value="PAS_4"/>
    <property type="match status" value="1"/>
</dbReference>
<keyword evidence="3" id="KW-1185">Reference proteome</keyword>
<dbReference type="GO" id="GO:0006355">
    <property type="term" value="P:regulation of DNA-templated transcription"/>
    <property type="evidence" value="ECO:0007669"/>
    <property type="project" value="InterPro"/>
</dbReference>
<dbReference type="Gene3D" id="1.10.10.10">
    <property type="entry name" value="Winged helix-like DNA-binding domain superfamily/Winged helix DNA-binding domain"/>
    <property type="match status" value="1"/>
</dbReference>